<evidence type="ECO:0008006" key="4">
    <source>
        <dbReference type="Google" id="ProtNLM"/>
    </source>
</evidence>
<feature type="compositionally biased region" description="Basic and acidic residues" evidence="1">
    <location>
        <begin position="270"/>
        <end position="285"/>
    </location>
</feature>
<evidence type="ECO:0000256" key="1">
    <source>
        <dbReference type="SAM" id="MobiDB-lite"/>
    </source>
</evidence>
<feature type="region of interest" description="Disordered" evidence="1">
    <location>
        <begin position="451"/>
        <end position="487"/>
    </location>
</feature>
<dbReference type="AlphaFoldDB" id="A0A517LDC5"/>
<keyword evidence="3" id="KW-1185">Reference proteome</keyword>
<feature type="compositionally biased region" description="Basic and acidic residues" evidence="1">
    <location>
        <begin position="216"/>
        <end position="235"/>
    </location>
</feature>
<name>A0A517LDC5_9PEZI</name>
<organism evidence="2 3">
    <name type="scientific">Venturia effusa</name>
    <dbReference type="NCBI Taxonomy" id="50376"/>
    <lineage>
        <taxon>Eukaryota</taxon>
        <taxon>Fungi</taxon>
        <taxon>Dikarya</taxon>
        <taxon>Ascomycota</taxon>
        <taxon>Pezizomycotina</taxon>
        <taxon>Dothideomycetes</taxon>
        <taxon>Pleosporomycetidae</taxon>
        <taxon>Venturiales</taxon>
        <taxon>Venturiaceae</taxon>
        <taxon>Venturia</taxon>
    </lineage>
</organism>
<feature type="compositionally biased region" description="Low complexity" evidence="1">
    <location>
        <begin position="87"/>
        <end position="109"/>
    </location>
</feature>
<feature type="compositionally biased region" description="Polar residues" evidence="1">
    <location>
        <begin position="610"/>
        <end position="623"/>
    </location>
</feature>
<feature type="region of interest" description="Disordered" evidence="1">
    <location>
        <begin position="159"/>
        <end position="352"/>
    </location>
</feature>
<accession>A0A517LDC5</accession>
<gene>
    <name evidence="2" type="ORF">FKW77_002005</name>
</gene>
<feature type="region of interest" description="Disordered" evidence="1">
    <location>
        <begin position="1"/>
        <end position="134"/>
    </location>
</feature>
<protein>
    <recommendedName>
        <fullName evidence="4">LPXTG-motif cell wall anchor domain protein</fullName>
    </recommendedName>
</protein>
<feature type="compositionally biased region" description="Low complexity" evidence="1">
    <location>
        <begin position="334"/>
        <end position="344"/>
    </location>
</feature>
<feature type="compositionally biased region" description="Basic and acidic residues" evidence="1">
    <location>
        <begin position="8"/>
        <end position="19"/>
    </location>
</feature>
<proteinExistence type="predicted"/>
<feature type="compositionally biased region" description="Polar residues" evidence="1">
    <location>
        <begin position="74"/>
        <end position="86"/>
    </location>
</feature>
<feature type="compositionally biased region" description="Polar residues" evidence="1">
    <location>
        <begin position="110"/>
        <end position="126"/>
    </location>
</feature>
<feature type="compositionally biased region" description="Low complexity" evidence="1">
    <location>
        <begin position="681"/>
        <end position="694"/>
    </location>
</feature>
<feature type="region of interest" description="Disordered" evidence="1">
    <location>
        <begin position="834"/>
        <end position="860"/>
    </location>
</feature>
<feature type="region of interest" description="Disordered" evidence="1">
    <location>
        <begin position="364"/>
        <end position="403"/>
    </location>
</feature>
<feature type="compositionally biased region" description="Polar residues" evidence="1">
    <location>
        <begin position="191"/>
        <end position="210"/>
    </location>
</feature>
<dbReference type="OrthoDB" id="5369729at2759"/>
<evidence type="ECO:0000313" key="2">
    <source>
        <dbReference type="EMBL" id="QDS73624.1"/>
    </source>
</evidence>
<feature type="compositionally biased region" description="Polar residues" evidence="1">
    <location>
        <begin position="657"/>
        <end position="680"/>
    </location>
</feature>
<feature type="compositionally biased region" description="Low complexity" evidence="1">
    <location>
        <begin position="21"/>
        <end position="36"/>
    </location>
</feature>
<dbReference type="Proteomes" id="UP000316270">
    <property type="component" value="Chromosome 10"/>
</dbReference>
<feature type="compositionally biased region" description="Basic and acidic residues" evidence="1">
    <location>
        <begin position="303"/>
        <end position="315"/>
    </location>
</feature>
<feature type="compositionally biased region" description="Polar residues" evidence="1">
    <location>
        <begin position="840"/>
        <end position="854"/>
    </location>
</feature>
<feature type="region of interest" description="Disordered" evidence="1">
    <location>
        <begin position="591"/>
        <end position="820"/>
    </location>
</feature>
<dbReference type="STRING" id="50376.A0A517LDC5"/>
<reference evidence="2 3" key="1">
    <citation type="submission" date="2019-07" db="EMBL/GenBank/DDBJ databases">
        <title>Finished genome of Venturia effusa.</title>
        <authorList>
            <person name="Young C.A."/>
            <person name="Cox M.P."/>
            <person name="Ganley A.R.D."/>
            <person name="David W.J."/>
        </authorList>
    </citation>
    <scope>NUCLEOTIDE SEQUENCE [LARGE SCALE GENOMIC DNA]</scope>
    <source>
        <strain evidence="3">albino</strain>
    </source>
</reference>
<feature type="compositionally biased region" description="Low complexity" evidence="1">
    <location>
        <begin position="469"/>
        <end position="480"/>
    </location>
</feature>
<feature type="compositionally biased region" description="Polar residues" evidence="1">
    <location>
        <begin position="757"/>
        <end position="807"/>
    </location>
</feature>
<evidence type="ECO:0000313" key="3">
    <source>
        <dbReference type="Proteomes" id="UP000316270"/>
    </source>
</evidence>
<sequence length="860" mass="92358">MAKRPHHNQRDSLHAHDNLRPSTAPTPSQQPSQQHPPATPSSHRHPFDIPRIAIFSDALQSFRSKSRSLRKSPTLENLSAPTQTPHSIRSLSASSVSSRTAPSASTSESKPSTTRRQPASRSSHGIETNLGPPPAIVTRASYELALCAQSPALGNLVVQKRKPHSQNHPSRESLRIEPIAFTADHDRGTDGYQSPFSPTSLTPNRDQSLNAMMDTDSVHAPRSDVTDQSSTRRTEALSPAHGGLSGGDGDESGRSEDLFLNLAQDSPVPSREEGNQSRLERELSRGRRRDQRQSLPPSSEAVNRPRRDSSDHDSGHAAPSANLSDTQPQHRRASASVVSTGTASRNSAAISTEQRFNAYRNRYMATPSQPPSSYNGARRPSASDALSTLGRPSSYRPSRLNNSSLHEFDSASNAGLRVGSHVDVAESVVSAAPSTVWDELHELKSRIHKIELAEQPSSGSNGSAERPRTATTTVTTTSSSPKYPLKSGMRAEASIGGPGAASIHPLLHQSLARCKMVLNPGLYRSLEAAASDALETAIMAGSGGASGSIYGNGSVINGGAIDRQLRRKADNVCRNLTDLCIALCEGKLDLPPPTTTQNATGLARRRDSQDVSSPQTIHSTGRTYSRAASLEPEPLEQMRAAAPSRALDRIASRRVSMMSTTGAESGSNSPREATGSTFCESPSTPAMPAATPSPNQNSKPPRSGTSLLRIRRRATEKQADLEEEDDPTLRAPSRANTEIHSSRRRSLRFSPALTGSREYTSQHPLPGSSPMTQPSPSLRRLNGSSLKSDAPRSPSNGTSLLRQTSRQNVERERADDSDAIEEEVANARKLKRRSLGLYTSARTSLGGQRSSRSFATGEAE</sequence>
<dbReference type="EMBL" id="CP042194">
    <property type="protein sequence ID" value="QDS73624.1"/>
    <property type="molecule type" value="Genomic_DNA"/>
</dbReference>
<feature type="compositionally biased region" description="Polar residues" evidence="1">
    <location>
        <begin position="695"/>
        <end position="706"/>
    </location>
</feature>